<evidence type="ECO:0000256" key="5">
    <source>
        <dbReference type="ARBA" id="ARBA00023136"/>
    </source>
</evidence>
<feature type="region of interest" description="Disordered" evidence="6">
    <location>
        <begin position="88"/>
        <end position="108"/>
    </location>
</feature>
<dbReference type="EMBL" id="JAOPGA020000356">
    <property type="protein sequence ID" value="KAL0478290.1"/>
    <property type="molecule type" value="Genomic_DNA"/>
</dbReference>
<evidence type="ECO:0000256" key="3">
    <source>
        <dbReference type="ARBA" id="ARBA00022692"/>
    </source>
</evidence>
<comment type="caution">
    <text evidence="8">The sequence shown here is derived from an EMBL/GenBank/DDBJ whole genome shotgun (WGS) entry which is preliminary data.</text>
</comment>
<feature type="transmembrane region" description="Helical" evidence="7">
    <location>
        <begin position="147"/>
        <end position="164"/>
    </location>
</feature>
<gene>
    <name evidence="8" type="ORF">AKO1_008548</name>
</gene>
<name>A0AAW2YN81_9EUKA</name>
<proteinExistence type="inferred from homology"/>
<reference evidence="8 9" key="1">
    <citation type="submission" date="2024-03" db="EMBL/GenBank/DDBJ databases">
        <title>The Acrasis kona genome and developmental transcriptomes reveal deep origins of eukaryotic multicellular pathways.</title>
        <authorList>
            <person name="Sheikh S."/>
            <person name="Fu C.-J."/>
            <person name="Brown M.W."/>
            <person name="Baldauf S.L."/>
        </authorList>
    </citation>
    <scope>NUCLEOTIDE SEQUENCE [LARGE SCALE GENOMIC DNA]</scope>
    <source>
        <strain evidence="8 9">ATCC MYA-3509</strain>
    </source>
</reference>
<evidence type="ECO:0000256" key="2">
    <source>
        <dbReference type="ARBA" id="ARBA00006070"/>
    </source>
</evidence>
<feature type="transmembrane region" description="Helical" evidence="7">
    <location>
        <begin position="123"/>
        <end position="141"/>
    </location>
</feature>
<comment type="subcellular location">
    <subcellularLocation>
        <location evidence="1">Membrane</location>
        <topology evidence="1">Multi-pass membrane protein</topology>
    </subcellularLocation>
</comment>
<dbReference type="GO" id="GO:0000139">
    <property type="term" value="C:Golgi membrane"/>
    <property type="evidence" value="ECO:0007669"/>
    <property type="project" value="TreeGrafter"/>
</dbReference>
<dbReference type="InterPro" id="IPR004932">
    <property type="entry name" value="Rer1"/>
</dbReference>
<dbReference type="Pfam" id="PF03248">
    <property type="entry name" value="Rer1"/>
    <property type="match status" value="1"/>
</dbReference>
<dbReference type="Proteomes" id="UP001431209">
    <property type="component" value="Unassembled WGS sequence"/>
</dbReference>
<keyword evidence="4 7" id="KW-1133">Transmembrane helix</keyword>
<protein>
    <recommendedName>
        <fullName evidence="10">Protein RER1</fullName>
    </recommendedName>
</protein>
<feature type="transmembrane region" description="Helical" evidence="7">
    <location>
        <begin position="35"/>
        <end position="54"/>
    </location>
</feature>
<dbReference type="GO" id="GO:0006621">
    <property type="term" value="P:protein retention in ER lumen"/>
    <property type="evidence" value="ECO:0007669"/>
    <property type="project" value="TreeGrafter"/>
</dbReference>
<evidence type="ECO:0000313" key="8">
    <source>
        <dbReference type="EMBL" id="KAL0478290.1"/>
    </source>
</evidence>
<dbReference type="PANTHER" id="PTHR10743:SF0">
    <property type="entry name" value="PROTEIN RER1"/>
    <property type="match status" value="1"/>
</dbReference>
<feature type="transmembrane region" description="Helical" evidence="7">
    <location>
        <begin position="60"/>
        <end position="77"/>
    </location>
</feature>
<evidence type="ECO:0000256" key="6">
    <source>
        <dbReference type="SAM" id="MobiDB-lite"/>
    </source>
</evidence>
<dbReference type="GO" id="GO:0006890">
    <property type="term" value="P:retrograde vesicle-mediated transport, Golgi to endoplasmic reticulum"/>
    <property type="evidence" value="ECO:0007669"/>
    <property type="project" value="TreeGrafter"/>
</dbReference>
<evidence type="ECO:0000256" key="1">
    <source>
        <dbReference type="ARBA" id="ARBA00004141"/>
    </source>
</evidence>
<dbReference type="GO" id="GO:0005783">
    <property type="term" value="C:endoplasmic reticulum"/>
    <property type="evidence" value="ECO:0007669"/>
    <property type="project" value="GOC"/>
</dbReference>
<evidence type="ECO:0000256" key="4">
    <source>
        <dbReference type="ARBA" id="ARBA00022989"/>
    </source>
</evidence>
<dbReference type="AlphaFoldDB" id="A0AAW2YN81"/>
<evidence type="ECO:0008006" key="10">
    <source>
        <dbReference type="Google" id="ProtNLM"/>
    </source>
</evidence>
<sequence>MYDIERESQNKIAKAYQRFSMRYQAFLDRINGQKALRWSVLAVLYLLYFVRVFYYQGWYIVTYGLGIYILNLLIAFLSPKIDPELENDDDENFDPVLPTGGTPKKSKDDEFRPFVRRLPEFKFWYSLAKAIVVSLFLSSTRLFDIPVFWPILLGYFIILFAITMRKQISHMIKHKYLPWSSGKKKYDFKQAGASQANVSPNNAYYNAPQQQSVGITTSFSAPKPGAGLGAFQTQPMQPQSTLTMYMPQTK</sequence>
<dbReference type="PANTHER" id="PTHR10743">
    <property type="entry name" value="PROTEIN RER1"/>
    <property type="match status" value="1"/>
</dbReference>
<keyword evidence="5 7" id="KW-0472">Membrane</keyword>
<comment type="similarity">
    <text evidence="2">Belongs to the RER1 family.</text>
</comment>
<evidence type="ECO:0000256" key="7">
    <source>
        <dbReference type="SAM" id="Phobius"/>
    </source>
</evidence>
<keyword evidence="9" id="KW-1185">Reference proteome</keyword>
<keyword evidence="3 7" id="KW-0812">Transmembrane</keyword>
<organism evidence="8 9">
    <name type="scientific">Acrasis kona</name>
    <dbReference type="NCBI Taxonomy" id="1008807"/>
    <lineage>
        <taxon>Eukaryota</taxon>
        <taxon>Discoba</taxon>
        <taxon>Heterolobosea</taxon>
        <taxon>Tetramitia</taxon>
        <taxon>Eutetramitia</taxon>
        <taxon>Acrasidae</taxon>
        <taxon>Acrasis</taxon>
    </lineage>
</organism>
<evidence type="ECO:0000313" key="9">
    <source>
        <dbReference type="Proteomes" id="UP001431209"/>
    </source>
</evidence>
<accession>A0AAW2YN81</accession>